<dbReference type="Gene3D" id="3.10.450.50">
    <property type="match status" value="1"/>
</dbReference>
<dbReference type="PRINTS" id="PR01217">
    <property type="entry name" value="PRICHEXTENSN"/>
</dbReference>
<evidence type="ECO:0000256" key="5">
    <source>
        <dbReference type="SAM" id="SignalP"/>
    </source>
</evidence>
<dbReference type="InterPro" id="IPR056203">
    <property type="entry name" value="Cds6_C"/>
</dbReference>
<evidence type="ECO:0000256" key="1">
    <source>
        <dbReference type="ARBA" id="ARBA00022737"/>
    </source>
</evidence>
<name>A0A843SHU2_9BURK</name>
<dbReference type="Gene3D" id="1.25.40.10">
    <property type="entry name" value="Tetratricopeptide repeat domain"/>
    <property type="match status" value="1"/>
</dbReference>
<dbReference type="EMBL" id="WHUF01000008">
    <property type="protein sequence ID" value="MQA22852.1"/>
    <property type="molecule type" value="Genomic_DNA"/>
</dbReference>
<dbReference type="InterPro" id="IPR032710">
    <property type="entry name" value="NTF2-like_dom_sf"/>
</dbReference>
<feature type="compositionally biased region" description="Basic and acidic residues" evidence="4">
    <location>
        <begin position="340"/>
        <end position="364"/>
    </location>
</feature>
<dbReference type="PROSITE" id="PS50005">
    <property type="entry name" value="TPR"/>
    <property type="match status" value="1"/>
</dbReference>
<feature type="chain" id="PRO_5032745718" evidence="5">
    <location>
        <begin position="32"/>
        <end position="475"/>
    </location>
</feature>
<dbReference type="InterPro" id="IPR019734">
    <property type="entry name" value="TPR_rpt"/>
</dbReference>
<feature type="repeat" description="TPR" evidence="3">
    <location>
        <begin position="98"/>
        <end position="131"/>
    </location>
</feature>
<sequence>MKNKTAPTPLYRALASAGIVATILAITPARADEMADVSKLAKAGKVVEALNKTNEYLSKHPADPQMRFMKGVLLTEQNKSDEAIAVFTKLTEDFKDLPEPYNNLAVLYAASGQYDKARVSLEKAIRTNPSYMTAYENLGDVYGKMASQAYDKALALGANNAPPAKSKLTLLRNFSTTTGAKFAVPDNAVPAAAPAPQLAQAAPPRAAANAAPPLISQIPPDTGKSTMLQRIPALSVTPPTPTPAPAVKVAAAPTPAPVPAPAAKVVAAPAPVPAPTPAAKVVAAPVPVPTPAPVVAKPVAPAPAPAPVIAKVEPPKPAPAPTPAPAKTAPVVVAQAEPAKPAKVEASKPAKPEPEKAAKPDTTERDAVLAQVHGWAKAWTAQNVDSYLGFYSHEFEPPKGLSRKAWADERRARIEGKGRIRVEVGGPEVLVNGNTAKVTFRQTYESDRLTAKSRKTLVLVKNGGKWQIKQESSGS</sequence>
<keyword evidence="8" id="KW-1185">Reference proteome</keyword>
<dbReference type="SMART" id="SM00028">
    <property type="entry name" value="TPR"/>
    <property type="match status" value="3"/>
</dbReference>
<evidence type="ECO:0000259" key="6">
    <source>
        <dbReference type="Pfam" id="PF24125"/>
    </source>
</evidence>
<dbReference type="Pfam" id="PF13432">
    <property type="entry name" value="TPR_16"/>
    <property type="match status" value="1"/>
</dbReference>
<dbReference type="AlphaFoldDB" id="A0A843SHU2"/>
<dbReference type="PANTHER" id="PTHR44858:SF1">
    <property type="entry name" value="UDP-N-ACETYLGLUCOSAMINE--PEPTIDE N-ACETYLGLUCOSAMINYLTRANSFERASE SPINDLY-RELATED"/>
    <property type="match status" value="1"/>
</dbReference>
<evidence type="ECO:0000256" key="2">
    <source>
        <dbReference type="ARBA" id="ARBA00022803"/>
    </source>
</evidence>
<feature type="region of interest" description="Disordered" evidence="4">
    <location>
        <begin position="337"/>
        <end position="364"/>
    </location>
</feature>
<keyword evidence="5" id="KW-0732">Signal</keyword>
<evidence type="ECO:0000313" key="8">
    <source>
        <dbReference type="Proteomes" id="UP000444318"/>
    </source>
</evidence>
<dbReference type="PANTHER" id="PTHR44858">
    <property type="entry name" value="TETRATRICOPEPTIDE REPEAT PROTEIN 6"/>
    <property type="match status" value="1"/>
</dbReference>
<proteinExistence type="predicted"/>
<accession>A0A843SHU2</accession>
<evidence type="ECO:0000313" key="7">
    <source>
        <dbReference type="EMBL" id="MQA22852.1"/>
    </source>
</evidence>
<dbReference type="SUPFAM" id="SSF48452">
    <property type="entry name" value="TPR-like"/>
    <property type="match status" value="1"/>
</dbReference>
<dbReference type="Proteomes" id="UP000444318">
    <property type="component" value="Unassembled WGS sequence"/>
</dbReference>
<dbReference type="Pfam" id="PF13414">
    <property type="entry name" value="TPR_11"/>
    <property type="match status" value="1"/>
</dbReference>
<comment type="caution">
    <text evidence="7">The sequence shown here is derived from an EMBL/GenBank/DDBJ whole genome shotgun (WGS) entry which is preliminary data.</text>
</comment>
<keyword evidence="2 3" id="KW-0802">TPR repeat</keyword>
<feature type="domain" description="Cds6 C-terminal" evidence="6">
    <location>
        <begin position="368"/>
        <end position="471"/>
    </location>
</feature>
<dbReference type="RefSeq" id="WP_152808364.1">
    <property type="nucleotide sequence ID" value="NZ_WHUF01000008.1"/>
</dbReference>
<protein>
    <submittedName>
        <fullName evidence="7">Tetratricopeptide repeat protein</fullName>
    </submittedName>
</protein>
<reference evidence="7 8" key="1">
    <citation type="submission" date="2019-10" db="EMBL/GenBank/DDBJ databases">
        <title>Two novel species isolated from a subtropical stream in China.</title>
        <authorList>
            <person name="Lu H."/>
        </authorList>
    </citation>
    <scope>NUCLEOTIDE SEQUENCE [LARGE SCALE GENOMIC DNA]</scope>
    <source>
        <strain evidence="7 8">FT103W</strain>
    </source>
</reference>
<organism evidence="7 8">
    <name type="scientific">Rugamonas rivuli</name>
    <dbReference type="NCBI Taxonomy" id="2743358"/>
    <lineage>
        <taxon>Bacteria</taxon>
        <taxon>Pseudomonadati</taxon>
        <taxon>Pseudomonadota</taxon>
        <taxon>Betaproteobacteria</taxon>
        <taxon>Burkholderiales</taxon>
        <taxon>Oxalobacteraceae</taxon>
        <taxon>Telluria group</taxon>
        <taxon>Rugamonas</taxon>
    </lineage>
</organism>
<feature type="signal peptide" evidence="5">
    <location>
        <begin position="1"/>
        <end position="31"/>
    </location>
</feature>
<dbReference type="Pfam" id="PF24125">
    <property type="entry name" value="Cds6_C"/>
    <property type="match status" value="1"/>
</dbReference>
<evidence type="ECO:0000256" key="3">
    <source>
        <dbReference type="PROSITE-ProRule" id="PRU00339"/>
    </source>
</evidence>
<dbReference type="InterPro" id="IPR011990">
    <property type="entry name" value="TPR-like_helical_dom_sf"/>
</dbReference>
<evidence type="ECO:0000256" key="4">
    <source>
        <dbReference type="SAM" id="MobiDB-lite"/>
    </source>
</evidence>
<dbReference type="SUPFAM" id="SSF54427">
    <property type="entry name" value="NTF2-like"/>
    <property type="match status" value="1"/>
</dbReference>
<dbReference type="InterPro" id="IPR050498">
    <property type="entry name" value="Ycf3"/>
</dbReference>
<gene>
    <name evidence="7" type="ORF">GEV01_25370</name>
</gene>
<keyword evidence="1" id="KW-0677">Repeat</keyword>